<accession>A0A2T3B6S5</accession>
<feature type="region of interest" description="Disordered" evidence="1">
    <location>
        <begin position="258"/>
        <end position="288"/>
    </location>
</feature>
<feature type="region of interest" description="Disordered" evidence="1">
    <location>
        <begin position="112"/>
        <end position="138"/>
    </location>
</feature>
<feature type="region of interest" description="Disordered" evidence="1">
    <location>
        <begin position="48"/>
        <end position="85"/>
    </location>
</feature>
<evidence type="ECO:0000313" key="2">
    <source>
        <dbReference type="EMBL" id="PSS22442.1"/>
    </source>
</evidence>
<dbReference type="OrthoDB" id="5556956at2759"/>
<feature type="compositionally biased region" description="Basic and acidic residues" evidence="1">
    <location>
        <begin position="206"/>
        <end position="223"/>
    </location>
</feature>
<dbReference type="FunCoup" id="A0A2T3B6S5">
    <property type="interactions" value="187"/>
</dbReference>
<dbReference type="Pfam" id="PF15375">
    <property type="entry name" value="FSAF1"/>
    <property type="match status" value="1"/>
</dbReference>
<organism evidence="2 3">
    <name type="scientific">Amorphotheca resinae ATCC 22711</name>
    <dbReference type="NCBI Taxonomy" id="857342"/>
    <lineage>
        <taxon>Eukaryota</taxon>
        <taxon>Fungi</taxon>
        <taxon>Dikarya</taxon>
        <taxon>Ascomycota</taxon>
        <taxon>Pezizomycotina</taxon>
        <taxon>Leotiomycetes</taxon>
        <taxon>Helotiales</taxon>
        <taxon>Amorphothecaceae</taxon>
        <taxon>Amorphotheca</taxon>
    </lineage>
</organism>
<sequence length="288" mass="31758">MAPTLGKRKRRTAEATEDNREDDGEGSASLELDAQEIFRRHFEAQFKPLPVVQKTVKEPEEAPPEDESEEDSEWDGISEEEETTVQVVEHVDAHSQIAAMSKEELKVFMSSKPPTAHAKQPLIRNKAGTATEDDDASEAANLKKDLALQRLLAESHLLDSATNPTLSGNNRHKATDLRLQALGSKISILKQEKMPMSHRKGIIAKQNEREEKRRKEAKENGIILEKAKSAKKFEGKRDRGVGAPAVGRFSGGTLKLSKKDIMEIEGPRRSASGRGGRGGGRGRGKRGR</sequence>
<dbReference type="PANTHER" id="PTHR28096:SF1">
    <property type="entry name" value="PROTEIN FAF1"/>
    <property type="match status" value="1"/>
</dbReference>
<protein>
    <recommendedName>
        <fullName evidence="4">Protein FAF1</fullName>
    </recommendedName>
</protein>
<dbReference type="AlphaFoldDB" id="A0A2T3B6S5"/>
<dbReference type="RefSeq" id="XP_024722597.1">
    <property type="nucleotide sequence ID" value="XM_024865472.1"/>
</dbReference>
<evidence type="ECO:0000256" key="1">
    <source>
        <dbReference type="SAM" id="MobiDB-lite"/>
    </source>
</evidence>
<proteinExistence type="predicted"/>
<feature type="compositionally biased region" description="Basic and acidic residues" evidence="1">
    <location>
        <begin position="258"/>
        <end position="268"/>
    </location>
</feature>
<dbReference type="STRING" id="857342.A0A2T3B6S5"/>
<evidence type="ECO:0000313" key="3">
    <source>
        <dbReference type="Proteomes" id="UP000241818"/>
    </source>
</evidence>
<dbReference type="PANTHER" id="PTHR28096">
    <property type="entry name" value="PROTEIN FAF1"/>
    <property type="match status" value="1"/>
</dbReference>
<feature type="region of interest" description="Disordered" evidence="1">
    <location>
        <begin position="189"/>
        <end position="223"/>
    </location>
</feature>
<keyword evidence="3" id="KW-1185">Reference proteome</keyword>
<evidence type="ECO:0008006" key="4">
    <source>
        <dbReference type="Google" id="ProtNLM"/>
    </source>
</evidence>
<gene>
    <name evidence="2" type="ORF">M430DRAFT_26922</name>
</gene>
<reference evidence="2 3" key="1">
    <citation type="journal article" date="2018" name="New Phytol.">
        <title>Comparative genomics and transcriptomics depict ericoid mycorrhizal fungi as versatile saprotrophs and plant mutualists.</title>
        <authorList>
            <person name="Martino E."/>
            <person name="Morin E."/>
            <person name="Grelet G.A."/>
            <person name="Kuo A."/>
            <person name="Kohler A."/>
            <person name="Daghino S."/>
            <person name="Barry K.W."/>
            <person name="Cichocki N."/>
            <person name="Clum A."/>
            <person name="Dockter R.B."/>
            <person name="Hainaut M."/>
            <person name="Kuo R.C."/>
            <person name="LaButti K."/>
            <person name="Lindahl B.D."/>
            <person name="Lindquist E.A."/>
            <person name="Lipzen A."/>
            <person name="Khouja H.R."/>
            <person name="Magnuson J."/>
            <person name="Murat C."/>
            <person name="Ohm R.A."/>
            <person name="Singer S.W."/>
            <person name="Spatafora J.W."/>
            <person name="Wang M."/>
            <person name="Veneault-Fourrey C."/>
            <person name="Henrissat B."/>
            <person name="Grigoriev I.V."/>
            <person name="Martin F.M."/>
            <person name="Perotto S."/>
        </authorList>
    </citation>
    <scope>NUCLEOTIDE SEQUENCE [LARGE SCALE GENOMIC DNA]</scope>
    <source>
        <strain evidence="2 3">ATCC 22711</strain>
    </source>
</reference>
<dbReference type="InterPro" id="IPR053030">
    <property type="entry name" value="Ribosomal_biogenesis_FAF1-like"/>
</dbReference>
<dbReference type="GO" id="GO:0005730">
    <property type="term" value="C:nucleolus"/>
    <property type="evidence" value="ECO:0007669"/>
    <property type="project" value="TreeGrafter"/>
</dbReference>
<dbReference type="Proteomes" id="UP000241818">
    <property type="component" value="Unassembled WGS sequence"/>
</dbReference>
<dbReference type="InterPro" id="IPR027973">
    <property type="entry name" value="FSAF1-like"/>
</dbReference>
<feature type="compositionally biased region" description="Basic residues" evidence="1">
    <location>
        <begin position="1"/>
        <end position="11"/>
    </location>
</feature>
<dbReference type="GO" id="GO:0000462">
    <property type="term" value="P:maturation of SSU-rRNA from tricistronic rRNA transcript (SSU-rRNA, 5.8S rRNA, LSU-rRNA)"/>
    <property type="evidence" value="ECO:0007669"/>
    <property type="project" value="TreeGrafter"/>
</dbReference>
<feature type="compositionally biased region" description="Acidic residues" evidence="1">
    <location>
        <begin position="61"/>
        <end position="83"/>
    </location>
</feature>
<dbReference type="GeneID" id="36573553"/>
<dbReference type="EMBL" id="KZ679009">
    <property type="protein sequence ID" value="PSS22442.1"/>
    <property type="molecule type" value="Genomic_DNA"/>
</dbReference>
<name>A0A2T3B6S5_AMORE</name>
<feature type="region of interest" description="Disordered" evidence="1">
    <location>
        <begin position="1"/>
        <end position="32"/>
    </location>
</feature>
<dbReference type="InParanoid" id="A0A2T3B6S5"/>